<dbReference type="OrthoDB" id="9800962at2"/>
<dbReference type="Gene3D" id="3.40.630.30">
    <property type="match status" value="1"/>
</dbReference>
<dbReference type="AlphaFoldDB" id="A0A0X8JFH2"/>
<gene>
    <name evidence="4" type="ORF">AXF14_07545</name>
</gene>
<reference evidence="5" key="1">
    <citation type="submission" date="2016-02" db="EMBL/GenBank/DDBJ databases">
        <authorList>
            <person name="Holder M.E."/>
            <person name="Ajami N.J."/>
            <person name="Petrosino J.F."/>
        </authorList>
    </citation>
    <scope>NUCLEOTIDE SEQUENCE [LARGE SCALE GENOMIC DNA]</scope>
    <source>
        <strain evidence="5">CCUG 36733</strain>
    </source>
</reference>
<dbReference type="SUPFAM" id="SSF55729">
    <property type="entry name" value="Acyl-CoA N-acyltransferases (Nat)"/>
    <property type="match status" value="1"/>
</dbReference>
<dbReference type="PANTHER" id="PTHR10908">
    <property type="entry name" value="SEROTONIN N-ACETYLTRANSFERASE"/>
    <property type="match status" value="1"/>
</dbReference>
<dbReference type="PANTHER" id="PTHR10908:SF0">
    <property type="entry name" value="SEROTONIN N-ACETYLTRANSFERASE"/>
    <property type="match status" value="1"/>
</dbReference>
<evidence type="ECO:0000256" key="1">
    <source>
        <dbReference type="ARBA" id="ARBA00022679"/>
    </source>
</evidence>
<evidence type="ECO:0000313" key="4">
    <source>
        <dbReference type="EMBL" id="AMD87463.1"/>
    </source>
</evidence>
<accession>A0A0X8JFH2</accession>
<evidence type="ECO:0000313" key="5">
    <source>
        <dbReference type="Proteomes" id="UP000065220"/>
    </source>
</evidence>
<keyword evidence="5" id="KW-1185">Reference proteome</keyword>
<evidence type="ECO:0000256" key="2">
    <source>
        <dbReference type="ARBA" id="ARBA00023315"/>
    </source>
</evidence>
<feature type="domain" description="N-acetyltransferase" evidence="3">
    <location>
        <begin position="13"/>
        <end position="171"/>
    </location>
</feature>
<evidence type="ECO:0000259" key="3">
    <source>
        <dbReference type="PROSITE" id="PS51186"/>
    </source>
</evidence>
<organism evidence="4 5">
    <name type="scientific">Actinomyces radicidentis</name>
    <dbReference type="NCBI Taxonomy" id="111015"/>
    <lineage>
        <taxon>Bacteria</taxon>
        <taxon>Bacillati</taxon>
        <taxon>Actinomycetota</taxon>
        <taxon>Actinomycetes</taxon>
        <taxon>Actinomycetales</taxon>
        <taxon>Actinomycetaceae</taxon>
        <taxon>Actinomyces</taxon>
    </lineage>
</organism>
<keyword evidence="1 4" id="KW-0808">Transferase</keyword>
<dbReference type="Proteomes" id="UP000065220">
    <property type="component" value="Chromosome"/>
</dbReference>
<name>A0A0X8JFH2_ACTRD</name>
<dbReference type="Pfam" id="PF00583">
    <property type="entry name" value="Acetyltransf_1"/>
    <property type="match status" value="1"/>
</dbReference>
<dbReference type="KEGG" id="ard:AXF14_07545"/>
<keyword evidence="2" id="KW-0012">Acyltransferase</keyword>
<dbReference type="GO" id="GO:0008080">
    <property type="term" value="F:N-acetyltransferase activity"/>
    <property type="evidence" value="ECO:0007669"/>
    <property type="project" value="UniProtKB-ARBA"/>
</dbReference>
<dbReference type="InterPro" id="IPR000182">
    <property type="entry name" value="GNAT_dom"/>
</dbReference>
<dbReference type="PROSITE" id="PS51186">
    <property type="entry name" value="GNAT"/>
    <property type="match status" value="1"/>
</dbReference>
<dbReference type="InterPro" id="IPR051635">
    <property type="entry name" value="SNAT-like"/>
</dbReference>
<dbReference type="InterPro" id="IPR016181">
    <property type="entry name" value="Acyl_CoA_acyltransferase"/>
</dbReference>
<protein>
    <submittedName>
        <fullName evidence="4">Acetyltransferase</fullName>
    </submittedName>
</protein>
<dbReference type="EMBL" id="CP014228">
    <property type="protein sequence ID" value="AMD87463.1"/>
    <property type="molecule type" value="Genomic_DNA"/>
</dbReference>
<proteinExistence type="predicted"/>
<sequence length="172" mass="18457">MSTSRPAAPTPERRIRHATEADVDALAALESACFPPAEAASRDSIAARVAAFPDCFWILEEDGQLLALVGGMPASARDLTGEMFEDVGLADPDGDWLMLLGVLTDPAHQHEGLASATLRRALADWRSRGRAGAVLTCKEHLLGWYASFGFVSEGVSASDHGGAIWYQMRLTF</sequence>
<dbReference type="CDD" id="cd04301">
    <property type="entry name" value="NAT_SF"/>
    <property type="match status" value="1"/>
</dbReference>
<dbReference type="RefSeq" id="WP_067942154.1">
    <property type="nucleotide sequence ID" value="NZ_CP014228.1"/>
</dbReference>